<evidence type="ECO:0000313" key="1">
    <source>
        <dbReference type="EMBL" id="AFC43098.1"/>
    </source>
</evidence>
<evidence type="ECO:0000313" key="2">
    <source>
        <dbReference type="Proteomes" id="UP000008004"/>
    </source>
</evidence>
<organism evidence="1 2">
    <name type="scientific">Mycobacterium intracellulare (strain ATCC 13950 / DSM 43223 / JCM 6384 / NCTC 13025 / 3600)</name>
    <dbReference type="NCBI Taxonomy" id="487521"/>
    <lineage>
        <taxon>Bacteria</taxon>
        <taxon>Bacillati</taxon>
        <taxon>Actinomycetota</taxon>
        <taxon>Actinomycetes</taxon>
        <taxon>Mycobacteriales</taxon>
        <taxon>Mycobacteriaceae</taxon>
        <taxon>Mycobacterium</taxon>
        <taxon>Mycobacterium avium complex (MAC)</taxon>
    </lineage>
</organism>
<dbReference type="Proteomes" id="UP000008004">
    <property type="component" value="Chromosome"/>
</dbReference>
<proteinExistence type="predicted"/>
<dbReference type="PATRIC" id="fig|487521.10.peg.1890"/>
<dbReference type="EMBL" id="CP003322">
    <property type="protein sequence ID" value="AFC43098.1"/>
    <property type="molecule type" value="Genomic_DNA"/>
</dbReference>
<accession>H8IR77</accession>
<dbReference type="AlphaFoldDB" id="H8IR77"/>
<name>H8IR77_MYCIA</name>
<protein>
    <submittedName>
        <fullName evidence="1">Uncharacterized protein</fullName>
    </submittedName>
</protein>
<dbReference type="KEGG" id="mia:OCU_18790"/>
<sequence>MLCRIVRAINLADAIVSRLSTTENRRNPFGQNGIGLRGAE</sequence>
<gene>
    <name evidence="1" type="ordered locus">OCU_18790</name>
</gene>
<reference evidence="1 2" key="1">
    <citation type="journal article" date="2012" name="J. Bacteriol.">
        <title>Complete genome sequence of Mycobacterium intracellulare strain ATCC 13950T.</title>
        <authorList>
            <person name="Kim B.J."/>
            <person name="Choi B.S."/>
            <person name="Lim J.S."/>
            <person name="Choi I.Y."/>
            <person name="Lee J.H."/>
            <person name="Chun J."/>
            <person name="Kook Y.H."/>
            <person name="Kim B.J."/>
        </authorList>
    </citation>
    <scope>NUCLEOTIDE SEQUENCE [LARGE SCALE GENOMIC DNA]</scope>
    <source>
        <strain evidence="2">ATCC 13950 / DSM 43223 / JCM 6384 / NCTC 13025 / 3600</strain>
    </source>
</reference>
<dbReference type="HOGENOM" id="CLU_3292694_0_0_11"/>